<keyword evidence="1" id="KW-0378">Hydrolase</keyword>
<name>A0A091DT59_FUKDA</name>
<protein>
    <submittedName>
        <fullName evidence="1">Ubiquitin carboxyl-terminal hydrolase 10</fullName>
    </submittedName>
</protein>
<dbReference type="EMBL" id="KN123266">
    <property type="protein sequence ID" value="KFO25986.1"/>
    <property type="molecule type" value="Genomic_DNA"/>
</dbReference>
<reference evidence="1 2" key="1">
    <citation type="submission" date="2013-11" db="EMBL/GenBank/DDBJ databases">
        <title>The Damaraland mole rat (Fukomys damarensis) genome and evolution of African mole rats.</title>
        <authorList>
            <person name="Gladyshev V.N."/>
            <person name="Fang X."/>
        </authorList>
    </citation>
    <scope>NUCLEOTIDE SEQUENCE [LARGE SCALE GENOMIC DNA]</scope>
    <source>
        <tissue evidence="1">Liver</tissue>
    </source>
</reference>
<proteinExistence type="predicted"/>
<dbReference type="Proteomes" id="UP000028990">
    <property type="component" value="Unassembled WGS sequence"/>
</dbReference>
<dbReference type="GO" id="GO:0016787">
    <property type="term" value="F:hydrolase activity"/>
    <property type="evidence" value="ECO:0007669"/>
    <property type="project" value="UniProtKB-KW"/>
</dbReference>
<organism evidence="1 2">
    <name type="scientific">Fukomys damarensis</name>
    <name type="common">Damaraland mole rat</name>
    <name type="synonym">Cryptomys damarensis</name>
    <dbReference type="NCBI Taxonomy" id="885580"/>
    <lineage>
        <taxon>Eukaryota</taxon>
        <taxon>Metazoa</taxon>
        <taxon>Chordata</taxon>
        <taxon>Craniata</taxon>
        <taxon>Vertebrata</taxon>
        <taxon>Euteleostomi</taxon>
        <taxon>Mammalia</taxon>
        <taxon>Eutheria</taxon>
        <taxon>Euarchontoglires</taxon>
        <taxon>Glires</taxon>
        <taxon>Rodentia</taxon>
        <taxon>Hystricomorpha</taxon>
        <taxon>Bathyergidae</taxon>
        <taxon>Fukomys</taxon>
    </lineage>
</organism>
<accession>A0A091DT59</accession>
<evidence type="ECO:0000313" key="1">
    <source>
        <dbReference type="EMBL" id="KFO25986.1"/>
    </source>
</evidence>
<keyword evidence="2" id="KW-1185">Reference proteome</keyword>
<sequence length="269" mass="29684">MKSQALYCSPDQDCDLNEFSYEKKERNWRVTMVSAGAEAEALKNAGGPSGLELRVQKRKKKWLPRYYQNSTDFISDTVPDGHFHGGLDSMARTVEQPEGCHWPDLEQTHLPEEFLLWTAVAPPCVATDTTENLGVTTGQVLESWSVESTDLSKLELKSPPIKSGFSIHIPIDQPASSWASLFHDAKPSSSSHMVCVETECSPIAASLLASEKQVEVKEGLVLVSEDPVAIQITELLKNVTLIHKSVSALWADRKGNWCYINATLQALAT</sequence>
<evidence type="ECO:0000313" key="2">
    <source>
        <dbReference type="Proteomes" id="UP000028990"/>
    </source>
</evidence>
<gene>
    <name evidence="1" type="ORF">H920_12626</name>
</gene>
<dbReference type="AlphaFoldDB" id="A0A091DT59"/>